<organism evidence="3 4">
    <name type="scientific">Anaeromyces robustus</name>
    <dbReference type="NCBI Taxonomy" id="1754192"/>
    <lineage>
        <taxon>Eukaryota</taxon>
        <taxon>Fungi</taxon>
        <taxon>Fungi incertae sedis</taxon>
        <taxon>Chytridiomycota</taxon>
        <taxon>Chytridiomycota incertae sedis</taxon>
        <taxon>Neocallimastigomycetes</taxon>
        <taxon>Neocallimastigales</taxon>
        <taxon>Neocallimastigaceae</taxon>
        <taxon>Anaeromyces</taxon>
    </lineage>
</organism>
<evidence type="ECO:0000313" key="3">
    <source>
        <dbReference type="EMBL" id="ORX80325.1"/>
    </source>
</evidence>
<feature type="transmembrane region" description="Helical" evidence="1">
    <location>
        <begin position="219"/>
        <end position="240"/>
    </location>
</feature>
<dbReference type="EMBL" id="MCFG01000148">
    <property type="protein sequence ID" value="ORX80325.1"/>
    <property type="molecule type" value="Genomic_DNA"/>
</dbReference>
<reference evidence="3 4" key="2">
    <citation type="submission" date="2016-08" db="EMBL/GenBank/DDBJ databases">
        <title>Pervasive Adenine N6-methylation of Active Genes in Fungi.</title>
        <authorList>
            <consortium name="DOE Joint Genome Institute"/>
            <person name="Mondo S.J."/>
            <person name="Dannebaum R.O."/>
            <person name="Kuo R.C."/>
            <person name="Labutti K."/>
            <person name="Haridas S."/>
            <person name="Kuo A."/>
            <person name="Salamov A."/>
            <person name="Ahrendt S.R."/>
            <person name="Lipzen A."/>
            <person name="Sullivan W."/>
            <person name="Andreopoulos W.B."/>
            <person name="Clum A."/>
            <person name="Lindquist E."/>
            <person name="Daum C."/>
            <person name="Ramamoorthy G.K."/>
            <person name="Gryganskyi A."/>
            <person name="Culley D."/>
            <person name="Magnuson J.K."/>
            <person name="James T.Y."/>
            <person name="O'Malley M.A."/>
            <person name="Stajich J.E."/>
            <person name="Spatafora J.W."/>
            <person name="Visel A."/>
            <person name="Grigoriev I.V."/>
        </authorList>
    </citation>
    <scope>NUCLEOTIDE SEQUENCE [LARGE SCALE GENOMIC DNA]</scope>
    <source>
        <strain evidence="3 4">S4</strain>
    </source>
</reference>
<dbReference type="Gene3D" id="3.90.1140.10">
    <property type="entry name" value="Cyclic phosphodiesterase"/>
    <property type="match status" value="1"/>
</dbReference>
<evidence type="ECO:0000313" key="4">
    <source>
        <dbReference type="Proteomes" id="UP000193944"/>
    </source>
</evidence>
<evidence type="ECO:0000259" key="2">
    <source>
        <dbReference type="Pfam" id="PF10469"/>
    </source>
</evidence>
<dbReference type="Proteomes" id="UP000193944">
    <property type="component" value="Unassembled WGS sequence"/>
</dbReference>
<gene>
    <name evidence="3" type="ORF">BCR32DRAFT_293892</name>
</gene>
<sequence length="253" mass="30237">MSSYNREILEQHYNINIYERNKQKLLSGGIGDKYLENAKNDDRMSLALLIRIKSSISEKIEKCITELKTIEPNLYYYPKSDFHITVMDILKGESNRTIPQDLNEYIECIKKASKQIKPFKIEFNGLTASDNAIMVKGYYEYELQKFRELLRKLLKEKGLRLEERYKTISSHITIIRIPDKLNNPKEIMNYIEKEYNFGVMEVSELELDFHNWYDTNKKVLALIPLMIIFSYMGFTFRFEYRNINLHIEKFYSQ</sequence>
<keyword evidence="1" id="KW-0472">Membrane</keyword>
<evidence type="ECO:0000256" key="1">
    <source>
        <dbReference type="SAM" id="Phobius"/>
    </source>
</evidence>
<dbReference type="InterPro" id="IPR009097">
    <property type="entry name" value="Cyclic_Pdiesterase"/>
</dbReference>
<proteinExistence type="predicted"/>
<dbReference type="SUPFAM" id="SSF55144">
    <property type="entry name" value="LigT-like"/>
    <property type="match status" value="1"/>
</dbReference>
<accession>A0A1Y1X3U3</accession>
<dbReference type="AlphaFoldDB" id="A0A1Y1X3U3"/>
<dbReference type="OrthoDB" id="9980332at2759"/>
<reference evidence="3 4" key="1">
    <citation type="submission" date="2016-08" db="EMBL/GenBank/DDBJ databases">
        <title>A Parts List for Fungal Cellulosomes Revealed by Comparative Genomics.</title>
        <authorList>
            <consortium name="DOE Joint Genome Institute"/>
            <person name="Haitjema C.H."/>
            <person name="Gilmore S.P."/>
            <person name="Henske J.K."/>
            <person name="Solomon K.V."/>
            <person name="De Groot R."/>
            <person name="Kuo A."/>
            <person name="Mondo S.J."/>
            <person name="Salamov A.A."/>
            <person name="Labutti K."/>
            <person name="Zhao Z."/>
            <person name="Chiniquy J."/>
            <person name="Barry K."/>
            <person name="Brewer H.M."/>
            <person name="Purvine S.O."/>
            <person name="Wright A.T."/>
            <person name="Boxma B."/>
            <person name="Van Alen T."/>
            <person name="Hackstein J.H."/>
            <person name="Baker S.E."/>
            <person name="Grigoriev I.V."/>
            <person name="O'Malley M.A."/>
        </authorList>
    </citation>
    <scope>NUCLEOTIDE SEQUENCE [LARGE SCALE GENOMIC DNA]</scope>
    <source>
        <strain evidence="3 4">S4</strain>
    </source>
</reference>
<protein>
    <recommendedName>
        <fullName evidence="2">A-kinase anchor protein 7-like phosphoesterase domain-containing protein</fullName>
    </recommendedName>
</protein>
<comment type="caution">
    <text evidence="3">The sequence shown here is derived from an EMBL/GenBank/DDBJ whole genome shotgun (WGS) entry which is preliminary data.</text>
</comment>
<keyword evidence="4" id="KW-1185">Reference proteome</keyword>
<name>A0A1Y1X3U3_9FUNG</name>
<keyword evidence="1" id="KW-0812">Transmembrane</keyword>
<dbReference type="Pfam" id="PF10469">
    <property type="entry name" value="AKAP7_NLS"/>
    <property type="match status" value="1"/>
</dbReference>
<keyword evidence="1" id="KW-1133">Transmembrane helix</keyword>
<feature type="domain" description="A-kinase anchor protein 7-like phosphoesterase" evidence="2">
    <location>
        <begin position="60"/>
        <end position="210"/>
    </location>
</feature>
<dbReference type="InterPro" id="IPR019510">
    <property type="entry name" value="AKAP7-like_phosphoesterase"/>
</dbReference>